<reference evidence="1" key="1">
    <citation type="submission" date="2022-09" db="EMBL/GenBank/DDBJ databases">
        <title>Interaction between co-microsymbionts with complementary sets of symbiotic genes in legume-rhizobium systems.</title>
        <authorList>
            <person name="Safronova V."/>
            <person name="Sazanova A."/>
            <person name="Afonin A."/>
            <person name="Chirak E."/>
        </authorList>
    </citation>
    <scope>NUCLEOTIDE SEQUENCE</scope>
    <source>
        <strain evidence="1">A18/3m</strain>
    </source>
</reference>
<dbReference type="EMBL" id="CP104972">
    <property type="protein sequence ID" value="UXN58626.1"/>
    <property type="molecule type" value="Genomic_DNA"/>
</dbReference>
<organism evidence="1 2">
    <name type="scientific">Phyllobacterium zundukense</name>
    <dbReference type="NCBI Taxonomy" id="1867719"/>
    <lineage>
        <taxon>Bacteria</taxon>
        <taxon>Pseudomonadati</taxon>
        <taxon>Pseudomonadota</taxon>
        <taxon>Alphaproteobacteria</taxon>
        <taxon>Hyphomicrobiales</taxon>
        <taxon>Phyllobacteriaceae</taxon>
        <taxon>Phyllobacterium</taxon>
    </lineage>
</organism>
<evidence type="ECO:0000313" key="1">
    <source>
        <dbReference type="EMBL" id="UXN58626.1"/>
    </source>
</evidence>
<dbReference type="Proteomes" id="UP001061991">
    <property type="component" value="Plasmid p_unnamed1"/>
</dbReference>
<keyword evidence="1" id="KW-0614">Plasmid</keyword>
<accession>A0ACD4CYB7</accession>
<protein>
    <submittedName>
        <fullName evidence="1">Uncharacterized protein</fullName>
    </submittedName>
</protein>
<keyword evidence="2" id="KW-1185">Reference proteome</keyword>
<evidence type="ECO:0000313" key="2">
    <source>
        <dbReference type="Proteomes" id="UP001061991"/>
    </source>
</evidence>
<name>A0ACD4CYB7_9HYPH</name>
<sequence>MIAFSPGPTPNTWSCGTNTSVEIGLLFRLGAVVITHQQPVVVYRVIEMNPFRRAIEECNLHGFIEIRYEAIDGDLKPARPVGCGKDWFVSWFARHVRPYPVSSIADESVNLRVHIGHLRKVLRDGKCCPIYQ</sequence>
<geneLocation type="plasmid" evidence="1 2">
    <name>p_unnamed1</name>
</geneLocation>
<proteinExistence type="predicted"/>
<gene>
    <name evidence="1" type="ORF">N8E88_11570</name>
</gene>